<feature type="transmembrane region" description="Helical" evidence="1">
    <location>
        <begin position="163"/>
        <end position="181"/>
    </location>
</feature>
<feature type="transmembrane region" description="Helical" evidence="1">
    <location>
        <begin position="134"/>
        <end position="151"/>
    </location>
</feature>
<keyword evidence="1" id="KW-1133">Transmembrane helix</keyword>
<dbReference type="AlphaFoldDB" id="A0A1J5RK86"/>
<feature type="transmembrane region" description="Helical" evidence="1">
    <location>
        <begin position="33"/>
        <end position="54"/>
    </location>
</feature>
<proteinExistence type="predicted"/>
<feature type="transmembrane region" description="Helical" evidence="1">
    <location>
        <begin position="98"/>
        <end position="128"/>
    </location>
</feature>
<evidence type="ECO:0008006" key="3">
    <source>
        <dbReference type="Google" id="ProtNLM"/>
    </source>
</evidence>
<keyword evidence="1" id="KW-0472">Membrane</keyword>
<protein>
    <recommendedName>
        <fullName evidence="3">Yip1 domain-containing protein</fullName>
    </recommendedName>
</protein>
<accession>A0A1J5RK86</accession>
<gene>
    <name evidence="2" type="ORF">GALL_214020</name>
</gene>
<organism evidence="2">
    <name type="scientific">mine drainage metagenome</name>
    <dbReference type="NCBI Taxonomy" id="410659"/>
    <lineage>
        <taxon>unclassified sequences</taxon>
        <taxon>metagenomes</taxon>
        <taxon>ecological metagenomes</taxon>
    </lineage>
</organism>
<feature type="transmembrane region" description="Helical" evidence="1">
    <location>
        <begin position="66"/>
        <end position="86"/>
    </location>
</feature>
<reference evidence="2" key="1">
    <citation type="submission" date="2016-10" db="EMBL/GenBank/DDBJ databases">
        <title>Sequence of Gallionella enrichment culture.</title>
        <authorList>
            <person name="Poehlein A."/>
            <person name="Muehling M."/>
            <person name="Daniel R."/>
        </authorList>
    </citation>
    <scope>NUCLEOTIDE SEQUENCE</scope>
</reference>
<evidence type="ECO:0000313" key="2">
    <source>
        <dbReference type="EMBL" id="OIQ96576.1"/>
    </source>
</evidence>
<comment type="caution">
    <text evidence="2">The sequence shown here is derived from an EMBL/GenBank/DDBJ whole genome shotgun (WGS) entry which is preliminary data.</text>
</comment>
<dbReference type="EMBL" id="MLJW01000146">
    <property type="protein sequence ID" value="OIQ96576.1"/>
    <property type="molecule type" value="Genomic_DNA"/>
</dbReference>
<name>A0A1J5RK86_9ZZZZ</name>
<sequence length="185" mass="20875">MKAFLREIAAGLRGILRFDAGAFRHFAHGGRGFLLSFLAAVAVLPFQAGIVWAGRVSEQVSDPARYSLFQWLAYAVAWLAYPLLMVPIARHFRCQGRYYTYFAAFNWFQVVEFALMTPIILLGALQLLPPGPAFLLWLLATLWLLAYEWFLLRRGLGVDMSTATALTIINMLLTLLIYRVGELLS</sequence>
<evidence type="ECO:0000256" key="1">
    <source>
        <dbReference type="SAM" id="Phobius"/>
    </source>
</evidence>
<keyword evidence="1" id="KW-0812">Transmembrane</keyword>